<dbReference type="CDD" id="cd06337">
    <property type="entry name" value="PBP1_ABC_ligand_binding-like"/>
    <property type="match status" value="1"/>
</dbReference>
<dbReference type="Pfam" id="PF13458">
    <property type="entry name" value="Peripla_BP_6"/>
    <property type="match status" value="1"/>
</dbReference>
<dbReference type="PANTHER" id="PTHR30483:SF6">
    <property type="entry name" value="PERIPLASMIC BINDING PROTEIN OF ABC TRANSPORTER FOR NATURAL AMINO ACIDS"/>
    <property type="match status" value="1"/>
</dbReference>
<proteinExistence type="inferred from homology"/>
<dbReference type="GO" id="GO:0006865">
    <property type="term" value="P:amino acid transport"/>
    <property type="evidence" value="ECO:0007669"/>
    <property type="project" value="UniProtKB-KW"/>
</dbReference>
<dbReference type="InterPro" id="IPR028081">
    <property type="entry name" value="Leu-bd"/>
</dbReference>
<feature type="domain" description="Leucine-binding protein" evidence="4">
    <location>
        <begin position="35"/>
        <end position="372"/>
    </location>
</feature>
<sequence length="418" mass="43867">MSISRPDRRQFLQVASATLAAPAFLRIRSARAASPIRIGLVSPKTGPLAFFGEPDDFVISQFQSVFAAGAGGRPIELIVKDSQSSAARAADVASELILRDEVSLILSAGGPDTVNPVADQAEVNGIPSISTACPWQPFMLGRGSTPEKGFESTFLFGFGLEDLIAAYLKLWSGLETNRKVGLLLPNDADGNAWGDAAFGFPPALKAAGYEAVDPGRYTPMAEDFSAQISAFQSAGVDIVMGTMVPPEFLTFWAQAAQKGLKPKIATIGKCLLLPATLDALGTSGDRLSTELAWHPAYPFTSATTGQTAAEIASAWTAATGRPWVQTVGLKHALLDLAVDVLKRAEDAGDPEAVIAAIRATNTQTTLGTANWAASPIANVARAGVMGGQWHRDGQSYGIEIAANPTDLPIPVTQPLQPL</sequence>
<dbReference type="Proteomes" id="UP000064921">
    <property type="component" value="Chromosome"/>
</dbReference>
<dbReference type="Gene3D" id="3.40.50.2300">
    <property type="match status" value="2"/>
</dbReference>
<evidence type="ECO:0000313" key="5">
    <source>
        <dbReference type="EMBL" id="ALV26262.1"/>
    </source>
</evidence>
<protein>
    <recommendedName>
        <fullName evidence="4">Leucine-binding protein domain-containing protein</fullName>
    </recommendedName>
</protein>
<accession>A0A0U3NYG7</accession>
<name>A0A0U3NYG7_9HYPH</name>
<keyword evidence="2" id="KW-0732">Signal</keyword>
<evidence type="ECO:0000256" key="3">
    <source>
        <dbReference type="ARBA" id="ARBA00022970"/>
    </source>
</evidence>
<dbReference type="PANTHER" id="PTHR30483">
    <property type="entry name" value="LEUCINE-SPECIFIC-BINDING PROTEIN"/>
    <property type="match status" value="1"/>
</dbReference>
<dbReference type="EMBL" id="CP013068">
    <property type="protein sequence ID" value="ALV26262.1"/>
    <property type="molecule type" value="Genomic_DNA"/>
</dbReference>
<dbReference type="InterPro" id="IPR006311">
    <property type="entry name" value="TAT_signal"/>
</dbReference>
<dbReference type="RefSeq" id="WP_058898066.1">
    <property type="nucleotide sequence ID" value="NZ_CP013068.1"/>
</dbReference>
<evidence type="ECO:0000256" key="1">
    <source>
        <dbReference type="ARBA" id="ARBA00010062"/>
    </source>
</evidence>
<reference evidence="5 6" key="1">
    <citation type="submission" date="2015-10" db="EMBL/GenBank/DDBJ databases">
        <title>The world's first case of liver abscess caused by Pannonibacter phragmitetus.</title>
        <authorList>
            <person name="Ming D."/>
            <person name="Wang M."/>
            <person name="Zhou Y."/>
            <person name="Jiang T."/>
            <person name="Hu S."/>
        </authorList>
    </citation>
    <scope>NUCLEOTIDE SEQUENCE [LARGE SCALE GENOMIC DNA]</scope>
    <source>
        <strain evidence="5 6">31801</strain>
    </source>
</reference>
<keyword evidence="6" id="KW-1185">Reference proteome</keyword>
<comment type="similarity">
    <text evidence="1">Belongs to the leucine-binding protein family.</text>
</comment>
<dbReference type="InterPro" id="IPR051010">
    <property type="entry name" value="BCAA_transport"/>
</dbReference>
<dbReference type="InterPro" id="IPR028082">
    <property type="entry name" value="Peripla_BP_I"/>
</dbReference>
<dbReference type="KEGG" id="pphr:APZ00_03565"/>
<keyword evidence="3" id="KW-0029">Amino-acid transport</keyword>
<dbReference type="STRING" id="121719.APZ00_03565"/>
<dbReference type="AlphaFoldDB" id="A0A0U3NYG7"/>
<dbReference type="SUPFAM" id="SSF53822">
    <property type="entry name" value="Periplasmic binding protein-like I"/>
    <property type="match status" value="1"/>
</dbReference>
<evidence type="ECO:0000259" key="4">
    <source>
        <dbReference type="Pfam" id="PF13458"/>
    </source>
</evidence>
<gene>
    <name evidence="5" type="ORF">APZ00_03565</name>
</gene>
<evidence type="ECO:0000256" key="2">
    <source>
        <dbReference type="ARBA" id="ARBA00022729"/>
    </source>
</evidence>
<dbReference type="PROSITE" id="PS51318">
    <property type="entry name" value="TAT"/>
    <property type="match status" value="1"/>
</dbReference>
<evidence type="ECO:0000313" key="6">
    <source>
        <dbReference type="Proteomes" id="UP000064921"/>
    </source>
</evidence>
<organism evidence="5 6">
    <name type="scientific">Pannonibacter phragmitetus</name>
    <dbReference type="NCBI Taxonomy" id="121719"/>
    <lineage>
        <taxon>Bacteria</taxon>
        <taxon>Pseudomonadati</taxon>
        <taxon>Pseudomonadota</taxon>
        <taxon>Alphaproteobacteria</taxon>
        <taxon>Hyphomicrobiales</taxon>
        <taxon>Stappiaceae</taxon>
        <taxon>Pannonibacter</taxon>
    </lineage>
</organism>
<keyword evidence="3" id="KW-0813">Transport</keyword>